<dbReference type="WBParaSite" id="PTRK_0000396100.1">
    <property type="protein sequence ID" value="PTRK_0000396100.1"/>
    <property type="gene ID" value="PTRK_0000396100"/>
</dbReference>
<sequence length="225" mass="25795">MIDYIDGWLGRKKVCLILIVNVQCGQFQYKVPEASTFNILHWNINLNSTSTTDFLESVDLLSISTIVGNPMKGTTKCGKTNDKLKIISKDRNGGSENKLSLKLENQAFQDMKDFYKGEKVLIKKMLYRNGKAEVKEENGIEASESFIVSGYEILEISYKSLTEHRNYEDVKEVVFFGPDNKDLELEDNLFNISKTDLPYQLSCPYAKYDYAYLHQVKLDKEVVNV</sequence>
<organism evidence="2 3">
    <name type="scientific">Parastrongyloides trichosuri</name>
    <name type="common">Possum-specific nematode worm</name>
    <dbReference type="NCBI Taxonomy" id="131310"/>
    <lineage>
        <taxon>Eukaryota</taxon>
        <taxon>Metazoa</taxon>
        <taxon>Ecdysozoa</taxon>
        <taxon>Nematoda</taxon>
        <taxon>Chromadorea</taxon>
        <taxon>Rhabditida</taxon>
        <taxon>Tylenchina</taxon>
        <taxon>Panagrolaimomorpha</taxon>
        <taxon>Strongyloidoidea</taxon>
        <taxon>Strongyloididae</taxon>
        <taxon>Parastrongyloides</taxon>
    </lineage>
</organism>
<dbReference type="Proteomes" id="UP000038045">
    <property type="component" value="Unplaced"/>
</dbReference>
<dbReference type="InterPro" id="IPR056006">
    <property type="entry name" value="DUF7584"/>
</dbReference>
<reference evidence="3" key="1">
    <citation type="submission" date="2017-02" db="UniProtKB">
        <authorList>
            <consortium name="WormBaseParasite"/>
        </authorList>
    </citation>
    <scope>IDENTIFICATION</scope>
</reference>
<dbReference type="AlphaFoldDB" id="A0A0N4Z9H3"/>
<name>A0A0N4Z9H3_PARTI</name>
<feature type="domain" description="DUF7584" evidence="1">
    <location>
        <begin position="79"/>
        <end position="175"/>
    </location>
</feature>
<dbReference type="Pfam" id="PF24488">
    <property type="entry name" value="DUF7584"/>
    <property type="match status" value="1"/>
</dbReference>
<evidence type="ECO:0000313" key="2">
    <source>
        <dbReference type="Proteomes" id="UP000038045"/>
    </source>
</evidence>
<evidence type="ECO:0000259" key="1">
    <source>
        <dbReference type="Pfam" id="PF24488"/>
    </source>
</evidence>
<proteinExistence type="predicted"/>
<protein>
    <recommendedName>
        <fullName evidence="1">DUF7584 domain-containing protein</fullName>
    </recommendedName>
</protein>
<keyword evidence="2" id="KW-1185">Reference proteome</keyword>
<accession>A0A0N4Z9H3</accession>
<evidence type="ECO:0000313" key="3">
    <source>
        <dbReference type="WBParaSite" id="PTRK_0000396100.1"/>
    </source>
</evidence>